<reference evidence="1" key="1">
    <citation type="submission" date="2014-09" db="EMBL/GenBank/DDBJ databases">
        <authorList>
            <person name="Magalhaes I.L.F."/>
            <person name="Oliveira U."/>
            <person name="Santos F.R."/>
            <person name="Vidigal T.H.D.A."/>
            <person name="Brescovit A.D."/>
            <person name="Santos A.J."/>
        </authorList>
    </citation>
    <scope>NUCLEOTIDE SEQUENCE</scope>
    <source>
        <tissue evidence="1">Shoot tissue taken approximately 20 cm above the soil surface</tissue>
    </source>
</reference>
<name>A0A0A8XUD3_ARUDO</name>
<proteinExistence type="predicted"/>
<protein>
    <submittedName>
        <fullName evidence="1">Uncharacterized protein</fullName>
    </submittedName>
</protein>
<reference evidence="1" key="2">
    <citation type="journal article" date="2015" name="Data Brief">
        <title>Shoot transcriptome of the giant reed, Arundo donax.</title>
        <authorList>
            <person name="Barrero R.A."/>
            <person name="Guerrero F.D."/>
            <person name="Moolhuijzen P."/>
            <person name="Goolsby J.A."/>
            <person name="Tidwell J."/>
            <person name="Bellgard S.E."/>
            <person name="Bellgard M.I."/>
        </authorList>
    </citation>
    <scope>NUCLEOTIDE SEQUENCE</scope>
    <source>
        <tissue evidence="1">Shoot tissue taken approximately 20 cm above the soil surface</tissue>
    </source>
</reference>
<dbReference type="AlphaFoldDB" id="A0A0A8XUD3"/>
<evidence type="ECO:0000313" key="1">
    <source>
        <dbReference type="EMBL" id="JAD16275.1"/>
    </source>
</evidence>
<accession>A0A0A8XUD3</accession>
<organism evidence="1">
    <name type="scientific">Arundo donax</name>
    <name type="common">Giant reed</name>
    <name type="synonym">Donax arundinaceus</name>
    <dbReference type="NCBI Taxonomy" id="35708"/>
    <lineage>
        <taxon>Eukaryota</taxon>
        <taxon>Viridiplantae</taxon>
        <taxon>Streptophyta</taxon>
        <taxon>Embryophyta</taxon>
        <taxon>Tracheophyta</taxon>
        <taxon>Spermatophyta</taxon>
        <taxon>Magnoliopsida</taxon>
        <taxon>Liliopsida</taxon>
        <taxon>Poales</taxon>
        <taxon>Poaceae</taxon>
        <taxon>PACMAD clade</taxon>
        <taxon>Arundinoideae</taxon>
        <taxon>Arundineae</taxon>
        <taxon>Arundo</taxon>
    </lineage>
</organism>
<dbReference type="EMBL" id="GBRH01281620">
    <property type="protein sequence ID" value="JAD16275.1"/>
    <property type="molecule type" value="Transcribed_RNA"/>
</dbReference>
<sequence>MPMPMPPLLGERRERIGIWMNTG</sequence>